<evidence type="ECO:0000313" key="5">
    <source>
        <dbReference type="Proteomes" id="UP000215694"/>
    </source>
</evidence>
<dbReference type="Proteomes" id="UP000215694">
    <property type="component" value="Unassembled WGS sequence"/>
</dbReference>
<keyword evidence="5" id="KW-1185">Reference proteome</keyword>
<dbReference type="OrthoDB" id="7163760at2"/>
<feature type="domain" description="N-acetyltransferase" evidence="3">
    <location>
        <begin position="4"/>
        <end position="140"/>
    </location>
</feature>
<dbReference type="InterPro" id="IPR016181">
    <property type="entry name" value="Acyl_CoA_acyltransferase"/>
</dbReference>
<proteinExistence type="predicted"/>
<evidence type="ECO:0000313" key="4">
    <source>
        <dbReference type="EMBL" id="RDY28031.1"/>
    </source>
</evidence>
<protein>
    <submittedName>
        <fullName evidence="4">GNAT family N-acetyltransferase</fullName>
    </submittedName>
</protein>
<dbReference type="PROSITE" id="PS51186">
    <property type="entry name" value="GNAT"/>
    <property type="match status" value="2"/>
</dbReference>
<evidence type="ECO:0000259" key="3">
    <source>
        <dbReference type="PROSITE" id="PS51186"/>
    </source>
</evidence>
<sequence length="284" mass="32672">MDILIANILDENQINEVKKLQNRCNKIDGLKNDAFLSNELNFRKDIPCFYLAYEGKNLVSFLTTFMPTSSEAEIIAFTDTEYRKKGYFTSLLEEARYIIKSASVTKILFVVESNSKSGDKVIKRYSSAKCNHSEYTLSCVDKINKSINEELCTKLVDANIKENYLYLAKDVFNLPAGEYENFVQHTIDAIDRDAYIVYYNDLPIGIFNINFKDNVSFIYSLGLVTSYRRRGYGKKLLNIALNKAFEGSEKVLLDVDSNNLPAYNLYTNNGFNVEYQVDYYSYNI</sequence>
<gene>
    <name evidence="4" type="ORF">CHL78_006925</name>
</gene>
<dbReference type="PANTHER" id="PTHR43420:SF12">
    <property type="entry name" value="N-ACETYLTRANSFERASE DOMAIN-CONTAINING PROTEIN"/>
    <property type="match status" value="1"/>
</dbReference>
<accession>A0A371J5G0</accession>
<dbReference type="EMBL" id="NOJY02000009">
    <property type="protein sequence ID" value="RDY28031.1"/>
    <property type="molecule type" value="Genomic_DNA"/>
</dbReference>
<dbReference type="AlphaFoldDB" id="A0A371J5G0"/>
<comment type="caution">
    <text evidence="4">The sequence shown here is derived from an EMBL/GenBank/DDBJ whole genome shotgun (WGS) entry which is preliminary data.</text>
</comment>
<organism evidence="4 5">
    <name type="scientific">Romboutsia weinsteinii</name>
    <dbReference type="NCBI Taxonomy" id="2020949"/>
    <lineage>
        <taxon>Bacteria</taxon>
        <taxon>Bacillati</taxon>
        <taxon>Bacillota</taxon>
        <taxon>Clostridia</taxon>
        <taxon>Peptostreptococcales</taxon>
        <taxon>Peptostreptococcaceae</taxon>
        <taxon>Romboutsia</taxon>
    </lineage>
</organism>
<dbReference type="SUPFAM" id="SSF55729">
    <property type="entry name" value="Acyl-CoA N-acyltransferases (Nat)"/>
    <property type="match status" value="2"/>
</dbReference>
<keyword evidence="1 4" id="KW-0808">Transferase</keyword>
<dbReference type="CDD" id="cd04301">
    <property type="entry name" value="NAT_SF"/>
    <property type="match status" value="1"/>
</dbReference>
<dbReference type="InterPro" id="IPR000182">
    <property type="entry name" value="GNAT_dom"/>
</dbReference>
<dbReference type="Pfam" id="PF00583">
    <property type="entry name" value="Acetyltransf_1"/>
    <property type="match status" value="1"/>
</dbReference>
<dbReference type="InterPro" id="IPR050680">
    <property type="entry name" value="YpeA/RimI_acetyltransf"/>
</dbReference>
<reference evidence="4 5" key="1">
    <citation type="journal article" date="2017" name="Genome Announc.">
        <title>Draft Genome Sequence of Romboutsia weinsteinii sp. nov. Strain CCRI-19649(T) Isolated from Surface Water.</title>
        <authorList>
            <person name="Maheux A.F."/>
            <person name="Boudreau D.K."/>
            <person name="Berube E."/>
            <person name="Boissinot M."/>
            <person name="Cantin P."/>
            <person name="Raymond F."/>
            <person name="Corbeil J."/>
            <person name="Omar R.F."/>
            <person name="Bergeron M.G."/>
        </authorList>
    </citation>
    <scope>NUCLEOTIDE SEQUENCE [LARGE SCALE GENOMIC DNA]</scope>
    <source>
        <strain evidence="4 5">CCRI-19649</strain>
    </source>
</reference>
<evidence type="ECO:0000256" key="2">
    <source>
        <dbReference type="ARBA" id="ARBA00023315"/>
    </source>
</evidence>
<dbReference type="GO" id="GO:0016747">
    <property type="term" value="F:acyltransferase activity, transferring groups other than amino-acyl groups"/>
    <property type="evidence" value="ECO:0007669"/>
    <property type="project" value="InterPro"/>
</dbReference>
<name>A0A371J5G0_9FIRM</name>
<evidence type="ECO:0000256" key="1">
    <source>
        <dbReference type="ARBA" id="ARBA00022679"/>
    </source>
</evidence>
<dbReference type="PANTHER" id="PTHR43420">
    <property type="entry name" value="ACETYLTRANSFERASE"/>
    <property type="match status" value="1"/>
</dbReference>
<feature type="domain" description="N-acetyltransferase" evidence="3">
    <location>
        <begin position="151"/>
        <end position="284"/>
    </location>
</feature>
<dbReference type="RefSeq" id="WP_094366126.1">
    <property type="nucleotide sequence ID" value="NZ_NOJY02000009.1"/>
</dbReference>
<dbReference type="Gene3D" id="3.40.630.30">
    <property type="match status" value="2"/>
</dbReference>
<keyword evidence="2" id="KW-0012">Acyltransferase</keyword>